<dbReference type="NCBIfam" id="TIGR00420">
    <property type="entry name" value="trmU"/>
    <property type="match status" value="1"/>
</dbReference>
<dbReference type="AlphaFoldDB" id="A0A0G0ZJD5"/>
<evidence type="ECO:0000256" key="1">
    <source>
        <dbReference type="ARBA" id="ARBA00011949"/>
    </source>
</evidence>
<feature type="non-terminal residue" evidence="11">
    <location>
        <position position="299"/>
    </location>
</feature>
<keyword evidence="6" id="KW-0067">ATP-binding</keyword>
<evidence type="ECO:0000256" key="7">
    <source>
        <dbReference type="ARBA" id="ARBA00022884"/>
    </source>
</evidence>
<dbReference type="EMBL" id="LCBN01000032">
    <property type="protein sequence ID" value="KKS13083.1"/>
    <property type="molecule type" value="Genomic_DNA"/>
</dbReference>
<keyword evidence="3" id="KW-0808">Transferase</keyword>
<keyword evidence="8" id="KW-1015">Disulfide bond</keyword>
<protein>
    <recommendedName>
        <fullName evidence="1">tRNA-uridine 2-sulfurtransferase</fullName>
        <ecNumber evidence="1">2.8.1.13</ecNumber>
    </recommendedName>
</protein>
<evidence type="ECO:0000256" key="3">
    <source>
        <dbReference type="ARBA" id="ARBA00022679"/>
    </source>
</evidence>
<comment type="caution">
    <text evidence="11">The sequence shown here is derived from an EMBL/GenBank/DDBJ whole genome shotgun (WGS) entry which is preliminary data.</text>
</comment>
<dbReference type="CDD" id="cd01998">
    <property type="entry name" value="MnmA_TRMU-like"/>
    <property type="match status" value="1"/>
</dbReference>
<name>A0A0G0ZJD5_9BACT</name>
<dbReference type="GO" id="GO:0005524">
    <property type="term" value="F:ATP binding"/>
    <property type="evidence" value="ECO:0007669"/>
    <property type="project" value="UniProtKB-KW"/>
</dbReference>
<evidence type="ECO:0000259" key="10">
    <source>
        <dbReference type="Pfam" id="PF20259"/>
    </source>
</evidence>
<feature type="domain" description="tRNA-specific 2-thiouridylase MnmA-like central" evidence="10">
    <location>
        <begin position="205"/>
        <end position="272"/>
    </location>
</feature>
<dbReference type="Gene3D" id="3.40.50.620">
    <property type="entry name" value="HUPs"/>
    <property type="match status" value="1"/>
</dbReference>
<proteinExistence type="predicted"/>
<dbReference type="InterPro" id="IPR004506">
    <property type="entry name" value="MnmA-like"/>
</dbReference>
<dbReference type="InterPro" id="IPR023382">
    <property type="entry name" value="MnmA-like_central_sf"/>
</dbReference>
<dbReference type="Pfam" id="PF03054">
    <property type="entry name" value="tRNA_Me_trans"/>
    <property type="match status" value="1"/>
</dbReference>
<reference evidence="11 12" key="1">
    <citation type="journal article" date="2015" name="Nature">
        <title>rRNA introns, odd ribosomes, and small enigmatic genomes across a large radiation of phyla.</title>
        <authorList>
            <person name="Brown C.T."/>
            <person name="Hug L.A."/>
            <person name="Thomas B.C."/>
            <person name="Sharon I."/>
            <person name="Castelle C.J."/>
            <person name="Singh A."/>
            <person name="Wilkins M.J."/>
            <person name="Williams K.H."/>
            <person name="Banfield J.F."/>
        </authorList>
    </citation>
    <scope>NUCLEOTIDE SEQUENCE [LARGE SCALE GENOMIC DNA]</scope>
</reference>
<dbReference type="PANTHER" id="PTHR11933">
    <property type="entry name" value="TRNA 5-METHYLAMINOMETHYL-2-THIOURIDYLATE -METHYLTRANSFERASE"/>
    <property type="match status" value="1"/>
</dbReference>
<evidence type="ECO:0000256" key="6">
    <source>
        <dbReference type="ARBA" id="ARBA00022840"/>
    </source>
</evidence>
<evidence type="ECO:0000256" key="5">
    <source>
        <dbReference type="ARBA" id="ARBA00022741"/>
    </source>
</evidence>
<dbReference type="SUPFAM" id="SSF52402">
    <property type="entry name" value="Adenine nucleotide alpha hydrolases-like"/>
    <property type="match status" value="1"/>
</dbReference>
<evidence type="ECO:0000313" key="12">
    <source>
        <dbReference type="Proteomes" id="UP000034753"/>
    </source>
</evidence>
<dbReference type="InterPro" id="IPR046884">
    <property type="entry name" value="MnmA-like_central"/>
</dbReference>
<evidence type="ECO:0000256" key="8">
    <source>
        <dbReference type="ARBA" id="ARBA00023157"/>
    </source>
</evidence>
<organism evidence="11 12">
    <name type="scientific">Candidatus Daviesbacteria bacterium GW2011_GWB1_41_5</name>
    <dbReference type="NCBI Taxonomy" id="1618429"/>
    <lineage>
        <taxon>Bacteria</taxon>
        <taxon>Candidatus Daviesiibacteriota</taxon>
    </lineage>
</organism>
<accession>A0A0G0ZJD5</accession>
<evidence type="ECO:0000256" key="9">
    <source>
        <dbReference type="ARBA" id="ARBA00051542"/>
    </source>
</evidence>
<dbReference type="Proteomes" id="UP000034753">
    <property type="component" value="Unassembled WGS sequence"/>
</dbReference>
<dbReference type="GO" id="GO:0002143">
    <property type="term" value="P:tRNA wobble position uridine thiolation"/>
    <property type="evidence" value="ECO:0007669"/>
    <property type="project" value="TreeGrafter"/>
</dbReference>
<dbReference type="Pfam" id="PF20259">
    <property type="entry name" value="tRNA_Me_trans_M"/>
    <property type="match status" value="1"/>
</dbReference>
<dbReference type="EC" id="2.8.1.13" evidence="1"/>
<evidence type="ECO:0000256" key="4">
    <source>
        <dbReference type="ARBA" id="ARBA00022694"/>
    </source>
</evidence>
<evidence type="ECO:0000313" key="11">
    <source>
        <dbReference type="EMBL" id="KKS13083.1"/>
    </source>
</evidence>
<dbReference type="NCBIfam" id="NF001138">
    <property type="entry name" value="PRK00143.1"/>
    <property type="match status" value="1"/>
</dbReference>
<keyword evidence="4" id="KW-0819">tRNA processing</keyword>
<keyword evidence="2" id="KW-0820">tRNA-binding</keyword>
<keyword evidence="7" id="KW-0694">RNA-binding</keyword>
<gene>
    <name evidence="11" type="ORF">UU67_C0032G0001</name>
</gene>
<sequence>MQKTILLALSGGVDSSVAALLLKKQGYNVIAVFMKNFSDTKNPLTMECNYVEEKKMAQKMAAILNIPLIIMDLEKEYKRDIIKLMYNSYSKGLTPNPDILCNKIIKFPFLWKKAKSLKADFIATGHYARIKKTKLSYELLEGKDKTKDQSYFLSQLTQDDLSHTIFPLGELKKSEVRKIAKENKFPNHSKKSTSGICFIGKVNMKSFLEKKIKNKKGAILDENNNLIGRHPGIMYYTIGQRIGNRIGMEITNKINKKLYVAEKKKPNTIIAVPKDSPLLKKQIIKIKKLHLINPKEAIS</sequence>
<dbReference type="Gene3D" id="2.30.30.280">
    <property type="entry name" value="Adenine nucleotide alpha hydrolases-like domains"/>
    <property type="match status" value="1"/>
</dbReference>
<dbReference type="GO" id="GO:0000049">
    <property type="term" value="F:tRNA binding"/>
    <property type="evidence" value="ECO:0007669"/>
    <property type="project" value="UniProtKB-KW"/>
</dbReference>
<keyword evidence="5" id="KW-0547">Nucleotide-binding</keyword>
<dbReference type="PANTHER" id="PTHR11933:SF5">
    <property type="entry name" value="MITOCHONDRIAL TRNA-SPECIFIC 2-THIOURIDYLASE 1"/>
    <property type="match status" value="1"/>
</dbReference>
<evidence type="ECO:0000256" key="2">
    <source>
        <dbReference type="ARBA" id="ARBA00022555"/>
    </source>
</evidence>
<dbReference type="InterPro" id="IPR014729">
    <property type="entry name" value="Rossmann-like_a/b/a_fold"/>
</dbReference>
<comment type="catalytic activity">
    <reaction evidence="9">
        <text>S-sulfanyl-L-cysteinyl-[protein] + uridine(34) in tRNA + AH2 + ATP = 2-thiouridine(34) in tRNA + L-cysteinyl-[protein] + A + AMP + diphosphate + H(+)</text>
        <dbReference type="Rhea" id="RHEA:47032"/>
        <dbReference type="Rhea" id="RHEA-COMP:10131"/>
        <dbReference type="Rhea" id="RHEA-COMP:11726"/>
        <dbReference type="Rhea" id="RHEA-COMP:11727"/>
        <dbReference type="Rhea" id="RHEA-COMP:11728"/>
        <dbReference type="ChEBI" id="CHEBI:13193"/>
        <dbReference type="ChEBI" id="CHEBI:15378"/>
        <dbReference type="ChEBI" id="CHEBI:17499"/>
        <dbReference type="ChEBI" id="CHEBI:29950"/>
        <dbReference type="ChEBI" id="CHEBI:30616"/>
        <dbReference type="ChEBI" id="CHEBI:33019"/>
        <dbReference type="ChEBI" id="CHEBI:61963"/>
        <dbReference type="ChEBI" id="CHEBI:65315"/>
        <dbReference type="ChEBI" id="CHEBI:87170"/>
        <dbReference type="ChEBI" id="CHEBI:456215"/>
        <dbReference type="EC" id="2.8.1.13"/>
    </reaction>
</comment>
<dbReference type="GO" id="GO:0103016">
    <property type="term" value="F:tRNA-uridine 2-sulfurtransferase activity"/>
    <property type="evidence" value="ECO:0007669"/>
    <property type="project" value="UniProtKB-EC"/>
</dbReference>